<keyword evidence="2" id="KW-1185">Reference proteome</keyword>
<protein>
    <submittedName>
        <fullName evidence="1">Uncharacterized protein</fullName>
    </submittedName>
</protein>
<evidence type="ECO:0000313" key="2">
    <source>
        <dbReference type="Proteomes" id="UP001153269"/>
    </source>
</evidence>
<comment type="caution">
    <text evidence="1">The sequence shown here is derived from an EMBL/GenBank/DDBJ whole genome shotgun (WGS) entry which is preliminary data.</text>
</comment>
<dbReference type="Proteomes" id="UP001153269">
    <property type="component" value="Unassembled WGS sequence"/>
</dbReference>
<proteinExistence type="predicted"/>
<dbReference type="EMBL" id="CADEAL010001046">
    <property type="protein sequence ID" value="CAB1428350.1"/>
    <property type="molecule type" value="Genomic_DNA"/>
</dbReference>
<evidence type="ECO:0000313" key="1">
    <source>
        <dbReference type="EMBL" id="CAB1428350.1"/>
    </source>
</evidence>
<accession>A0A9N7UCH9</accession>
<dbReference type="AlphaFoldDB" id="A0A9N7UCH9"/>
<organism evidence="1 2">
    <name type="scientific">Pleuronectes platessa</name>
    <name type="common">European plaice</name>
    <dbReference type="NCBI Taxonomy" id="8262"/>
    <lineage>
        <taxon>Eukaryota</taxon>
        <taxon>Metazoa</taxon>
        <taxon>Chordata</taxon>
        <taxon>Craniata</taxon>
        <taxon>Vertebrata</taxon>
        <taxon>Euteleostomi</taxon>
        <taxon>Actinopterygii</taxon>
        <taxon>Neopterygii</taxon>
        <taxon>Teleostei</taxon>
        <taxon>Neoteleostei</taxon>
        <taxon>Acanthomorphata</taxon>
        <taxon>Carangaria</taxon>
        <taxon>Pleuronectiformes</taxon>
        <taxon>Pleuronectoidei</taxon>
        <taxon>Pleuronectidae</taxon>
        <taxon>Pleuronectes</taxon>
    </lineage>
</organism>
<feature type="non-terminal residue" evidence="1">
    <location>
        <position position="54"/>
    </location>
</feature>
<sequence>MTHFAVTVTADSSADLDHLCYITRRLHDDADLCCGFTGQRRAERQVCGTTLVLI</sequence>
<reference evidence="1" key="1">
    <citation type="submission" date="2020-03" db="EMBL/GenBank/DDBJ databases">
        <authorList>
            <person name="Weist P."/>
        </authorList>
    </citation>
    <scope>NUCLEOTIDE SEQUENCE</scope>
</reference>
<name>A0A9N7UCH9_PLEPL</name>
<gene>
    <name evidence="1" type="ORF">PLEPLA_LOCUS16316</name>
</gene>